<comment type="caution">
    <text evidence="7">The sequence shown here is derived from an EMBL/GenBank/DDBJ whole genome shotgun (WGS) entry which is preliminary data.</text>
</comment>
<evidence type="ECO:0000256" key="5">
    <source>
        <dbReference type="SAM" id="MobiDB-lite"/>
    </source>
</evidence>
<dbReference type="InterPro" id="IPR042099">
    <property type="entry name" value="ANL_N_sf"/>
</dbReference>
<organism evidence="7 8">
    <name type="scientific">Actinospica durhamensis</name>
    <dbReference type="NCBI Taxonomy" id="1508375"/>
    <lineage>
        <taxon>Bacteria</taxon>
        <taxon>Bacillati</taxon>
        <taxon>Actinomycetota</taxon>
        <taxon>Actinomycetes</taxon>
        <taxon>Catenulisporales</taxon>
        <taxon>Actinospicaceae</taxon>
        <taxon>Actinospica</taxon>
    </lineage>
</organism>
<dbReference type="FunFam" id="3.40.640.10:FF:000004">
    <property type="entry name" value="Acetylornithine aminotransferase"/>
    <property type="match status" value="1"/>
</dbReference>
<dbReference type="SUPFAM" id="SSF56801">
    <property type="entry name" value="Acetyl-CoA synthetase-like"/>
    <property type="match status" value="1"/>
</dbReference>
<feature type="region of interest" description="Disordered" evidence="5">
    <location>
        <begin position="599"/>
        <end position="619"/>
    </location>
</feature>
<dbReference type="GO" id="GO:0030170">
    <property type="term" value="F:pyridoxal phosphate binding"/>
    <property type="evidence" value="ECO:0007669"/>
    <property type="project" value="InterPro"/>
</dbReference>
<feature type="domain" description="AMP-dependent synthetase/ligase" evidence="6">
    <location>
        <begin position="642"/>
        <end position="916"/>
    </location>
</feature>
<keyword evidence="8" id="KW-1185">Reference proteome</keyword>
<feature type="non-terminal residue" evidence="7">
    <location>
        <position position="920"/>
    </location>
</feature>
<evidence type="ECO:0000313" key="7">
    <source>
        <dbReference type="EMBL" id="MBR7839327.1"/>
    </source>
</evidence>
<dbReference type="SUPFAM" id="SSF53383">
    <property type="entry name" value="PLP-dependent transferases"/>
    <property type="match status" value="1"/>
</dbReference>
<accession>A0A941EW95</accession>
<proteinExistence type="predicted"/>
<comment type="cofactor">
    <cofactor evidence="1">
        <name>pyridoxal 5'-phosphate</name>
        <dbReference type="ChEBI" id="CHEBI:597326"/>
    </cofactor>
</comment>
<feature type="compositionally biased region" description="Low complexity" evidence="5">
    <location>
        <begin position="1"/>
        <end position="23"/>
    </location>
</feature>
<evidence type="ECO:0000256" key="3">
    <source>
        <dbReference type="ARBA" id="ARBA00022679"/>
    </source>
</evidence>
<dbReference type="AlphaFoldDB" id="A0A941EW95"/>
<dbReference type="GO" id="GO:0042802">
    <property type="term" value="F:identical protein binding"/>
    <property type="evidence" value="ECO:0007669"/>
    <property type="project" value="TreeGrafter"/>
</dbReference>
<keyword evidence="4" id="KW-0663">Pyridoxal phosphate</keyword>
<dbReference type="Gene3D" id="3.90.1150.10">
    <property type="entry name" value="Aspartate Aminotransferase, domain 1"/>
    <property type="match status" value="1"/>
</dbReference>
<evidence type="ECO:0000313" key="8">
    <source>
        <dbReference type="Proteomes" id="UP000675781"/>
    </source>
</evidence>
<dbReference type="EMBL" id="JAGSOG010000423">
    <property type="protein sequence ID" value="MBR7839327.1"/>
    <property type="molecule type" value="Genomic_DNA"/>
</dbReference>
<dbReference type="Gene3D" id="3.40.640.10">
    <property type="entry name" value="Type I PLP-dependent aspartate aminotransferase-like (Major domain)"/>
    <property type="match status" value="1"/>
</dbReference>
<evidence type="ECO:0000256" key="2">
    <source>
        <dbReference type="ARBA" id="ARBA00022576"/>
    </source>
</evidence>
<evidence type="ECO:0000256" key="1">
    <source>
        <dbReference type="ARBA" id="ARBA00001933"/>
    </source>
</evidence>
<evidence type="ECO:0000259" key="6">
    <source>
        <dbReference type="Pfam" id="PF00501"/>
    </source>
</evidence>
<dbReference type="InterPro" id="IPR015422">
    <property type="entry name" value="PyrdxlP-dep_Trfase_small"/>
</dbReference>
<dbReference type="InterPro" id="IPR050103">
    <property type="entry name" value="Class-III_PLP-dep_AT"/>
</dbReference>
<name>A0A941EW95_9ACTN</name>
<dbReference type="InterPro" id="IPR005814">
    <property type="entry name" value="Aminotrans_3"/>
</dbReference>
<protein>
    <submittedName>
        <fullName evidence="7">Aminotransferase class III-fold pyridoxal phosphate-dependent enzyme</fullName>
    </submittedName>
</protein>
<gene>
    <name evidence="7" type="ORF">KDL01_39065</name>
</gene>
<dbReference type="Gene3D" id="3.40.50.12780">
    <property type="entry name" value="N-terminal domain of ligase-like"/>
    <property type="match status" value="1"/>
</dbReference>
<dbReference type="PANTHER" id="PTHR11986:SF79">
    <property type="entry name" value="ACETYLORNITHINE AMINOTRANSFERASE, MITOCHONDRIAL"/>
    <property type="match status" value="1"/>
</dbReference>
<keyword evidence="3" id="KW-0808">Transferase</keyword>
<dbReference type="InterPro" id="IPR000873">
    <property type="entry name" value="AMP-dep_synth/lig_dom"/>
</dbReference>
<dbReference type="Pfam" id="PF00501">
    <property type="entry name" value="AMP-binding"/>
    <property type="match status" value="1"/>
</dbReference>
<dbReference type="InterPro" id="IPR015421">
    <property type="entry name" value="PyrdxlP-dep_Trfase_major"/>
</dbReference>
<feature type="region of interest" description="Disordered" evidence="5">
    <location>
        <begin position="1"/>
        <end position="25"/>
    </location>
</feature>
<dbReference type="GO" id="GO:0008483">
    <property type="term" value="F:transaminase activity"/>
    <property type="evidence" value="ECO:0007669"/>
    <property type="project" value="UniProtKB-KW"/>
</dbReference>
<evidence type="ECO:0000256" key="4">
    <source>
        <dbReference type="ARBA" id="ARBA00022898"/>
    </source>
</evidence>
<dbReference type="CDD" id="cd00610">
    <property type="entry name" value="OAT_like"/>
    <property type="match status" value="1"/>
</dbReference>
<dbReference type="Proteomes" id="UP000675781">
    <property type="component" value="Unassembled WGS sequence"/>
</dbReference>
<dbReference type="RefSeq" id="WP_212533765.1">
    <property type="nucleotide sequence ID" value="NZ_JAGSOG010000423.1"/>
</dbReference>
<dbReference type="PANTHER" id="PTHR11986">
    <property type="entry name" value="AMINOTRANSFERASE CLASS III"/>
    <property type="match status" value="1"/>
</dbReference>
<sequence length="920" mass="97873">MGSSAAAAAAATGTATDQAEAQAPVRTRRQELAEAKAAHNHPAYAKMAFVMGCGVQGAGTGSTVLDRDGRAFLALFDQYGNQSFGYSHPQILAAVREQLDTGRLNSTKIMFEEEQILLTERLAALTGGRLPFAYLANGGGESIDNALKLARAATRKPRFVTAVDCFHGKTFATLSASGRPEHEAVFSPLMEGFAQVPFGDVAALARELAAGDVAAVLLEPVQAEGGVVPPPPGYLSEVRRLCTEAGALLILDEMQTAFGRCGTFFAFEQFDVVPDLICVGKAFGGGLVPISAVLGTEEAWACLKALPSTFGSSLGGNPLSCRVGLESIAIASDPEFLAAVRTKGAVITARLSALAQKYPALITAHRGLGMMHGLELRDEASAGLVLALLLEHQVTSTYSLYKDTVVRIQPPMVISDEELERGLDILAEVLARADAYLAASATAAAETDQAAEAPTRPVRRTVRLLNVEAARVHALLAAHPHLLDPFARWPDAAAEPADATADGEFAGVVGEDDVVWTDVAELTDSGVVLRAREDWLWTRLERSVRVDAAPGGCEVDVVVDWDTGTGPYEELLGGRIGHFAASRLDGLLTRLRDRFDEARDEARDEDSEETHSAQEPPVKLSELTDRYARNTTSVLIEIDTAGARTELSYAALAQRVAARAAELEKAGVAAGHVIAIRARNSVDWVVWDLAALQVGAVLQALPDELPLGDLEEFGDRHGLAFLVTDQPGEEDPAWVVATAAPLDGRAARTGARAGEEAGLHSLVYSSGTTGGLKGLRISGPGTEYVINRFLDCFPITAADRHLIFLPLANYQQRLSVYCCLWTGADLVLAPYQRVFGALRAESPTFVIGPPVFYDAVLQLFGKAGGGASLGEFLGGKVRFMITGMAPIRRAVLEAYWSAGIKLLEAYGMTESGMIAWNTEE</sequence>
<dbReference type="Pfam" id="PF00202">
    <property type="entry name" value="Aminotran_3"/>
    <property type="match status" value="1"/>
</dbReference>
<dbReference type="InterPro" id="IPR015424">
    <property type="entry name" value="PyrdxlP-dep_Trfase"/>
</dbReference>
<keyword evidence="2 7" id="KW-0032">Aminotransferase</keyword>
<reference evidence="7" key="1">
    <citation type="submission" date="2021-04" db="EMBL/GenBank/DDBJ databases">
        <title>Genome based classification of Actinospica acidithermotolerans sp. nov., an actinobacterium isolated from an Indonesian hot spring.</title>
        <authorList>
            <person name="Kusuma A.B."/>
            <person name="Putra K.E."/>
            <person name="Nafisah S."/>
            <person name="Loh J."/>
            <person name="Nouioui I."/>
            <person name="Goodfellow M."/>
        </authorList>
    </citation>
    <scope>NUCLEOTIDE SEQUENCE</scope>
    <source>
        <strain evidence="7">CSCA 57</strain>
    </source>
</reference>